<dbReference type="SMART" id="SM01114">
    <property type="entry name" value="CXC"/>
    <property type="match status" value="2"/>
</dbReference>
<dbReference type="PANTHER" id="PTHR12446">
    <property type="entry name" value="TESMIN/TSO1-RELATED"/>
    <property type="match status" value="1"/>
</dbReference>
<feature type="region of interest" description="Disordered" evidence="4">
    <location>
        <begin position="1"/>
        <end position="26"/>
    </location>
</feature>
<dbReference type="EMBL" id="MPUH01000260">
    <property type="protein sequence ID" value="OMJ84715.1"/>
    <property type="molecule type" value="Genomic_DNA"/>
</dbReference>
<dbReference type="InterPro" id="IPR033467">
    <property type="entry name" value="Tesmin/TSO1-like_CXC"/>
</dbReference>
<evidence type="ECO:0000313" key="6">
    <source>
        <dbReference type="EMBL" id="OMJ84715.1"/>
    </source>
</evidence>
<evidence type="ECO:0000256" key="1">
    <source>
        <dbReference type="ARBA" id="ARBA00004123"/>
    </source>
</evidence>
<evidence type="ECO:0000256" key="3">
    <source>
        <dbReference type="ARBA" id="ARBA00023242"/>
    </source>
</evidence>
<comment type="caution">
    <text evidence="6">The sequence shown here is derived from an EMBL/GenBank/DDBJ whole genome shotgun (WGS) entry which is preliminary data.</text>
</comment>
<dbReference type="InterPro" id="IPR005172">
    <property type="entry name" value="CRC"/>
</dbReference>
<reference evidence="6 7" key="1">
    <citation type="submission" date="2016-11" db="EMBL/GenBank/DDBJ databases">
        <title>The macronuclear genome of Stentor coeruleus: a giant cell with tiny introns.</title>
        <authorList>
            <person name="Slabodnick M."/>
            <person name="Ruby J.G."/>
            <person name="Reiff S.B."/>
            <person name="Swart E.C."/>
            <person name="Gosai S."/>
            <person name="Prabakaran S."/>
            <person name="Witkowska E."/>
            <person name="Larue G.E."/>
            <person name="Fisher S."/>
            <person name="Freeman R.M."/>
            <person name="Gunawardena J."/>
            <person name="Chu W."/>
            <person name="Stover N.A."/>
            <person name="Gregory B.D."/>
            <person name="Nowacki M."/>
            <person name="Derisi J."/>
            <person name="Roy S.W."/>
            <person name="Marshall W.F."/>
            <person name="Sood P."/>
        </authorList>
    </citation>
    <scope>NUCLEOTIDE SEQUENCE [LARGE SCALE GENOMIC DNA]</scope>
    <source>
        <strain evidence="6">WM001</strain>
    </source>
</reference>
<evidence type="ECO:0000259" key="5">
    <source>
        <dbReference type="PROSITE" id="PS51634"/>
    </source>
</evidence>
<sequence length="246" mass="27865">MQEGKPSSPNFFSSSQGLNKPSKRSCNCKNSKCLKLYCECFAHGEYCNNCNCINCHNNSSSENFRKEAIQGILERNPQAFRPKISPLSPLSLSKDLTRHSKGCACKRTGCLKKYCECYQAGILCSEICKCMGCKNDFKCEGRYVDLPVKRIDYLGICFKPENNIPSQEVIKEFADSVISTFSVKIKKESDNERNFMCEEETLASEGNSTSNLDSPRKKIYTFSSEYMRIENAVYENLITALHRICS</sequence>
<dbReference type="InterPro" id="IPR028307">
    <property type="entry name" value="Lin-54_fam"/>
</dbReference>
<name>A0A1R2C709_9CILI</name>
<gene>
    <name evidence="6" type="ORF">SteCoe_14104</name>
</gene>
<comment type="subcellular location">
    <subcellularLocation>
        <location evidence="1">Nucleus</location>
    </subcellularLocation>
</comment>
<keyword evidence="7" id="KW-1185">Reference proteome</keyword>
<dbReference type="OrthoDB" id="298259at2759"/>
<dbReference type="Proteomes" id="UP000187209">
    <property type="component" value="Unassembled WGS sequence"/>
</dbReference>
<proteinExistence type="inferred from homology"/>
<evidence type="ECO:0000313" key="7">
    <source>
        <dbReference type="Proteomes" id="UP000187209"/>
    </source>
</evidence>
<feature type="domain" description="CRC" evidence="5">
    <location>
        <begin position="22"/>
        <end position="138"/>
    </location>
</feature>
<evidence type="ECO:0000256" key="2">
    <source>
        <dbReference type="ARBA" id="ARBA00007267"/>
    </source>
</evidence>
<comment type="similarity">
    <text evidence="2">Belongs to the lin-54 family.</text>
</comment>
<accession>A0A1R2C709</accession>
<dbReference type="PROSITE" id="PS51634">
    <property type="entry name" value="CRC"/>
    <property type="match status" value="1"/>
</dbReference>
<dbReference type="AlphaFoldDB" id="A0A1R2C709"/>
<dbReference type="Pfam" id="PF03638">
    <property type="entry name" value="TCR"/>
    <property type="match status" value="2"/>
</dbReference>
<keyword evidence="3" id="KW-0539">Nucleus</keyword>
<protein>
    <recommendedName>
        <fullName evidence="5">CRC domain-containing protein</fullName>
    </recommendedName>
</protein>
<organism evidence="6 7">
    <name type="scientific">Stentor coeruleus</name>
    <dbReference type="NCBI Taxonomy" id="5963"/>
    <lineage>
        <taxon>Eukaryota</taxon>
        <taxon>Sar</taxon>
        <taxon>Alveolata</taxon>
        <taxon>Ciliophora</taxon>
        <taxon>Postciliodesmatophora</taxon>
        <taxon>Heterotrichea</taxon>
        <taxon>Heterotrichida</taxon>
        <taxon>Stentoridae</taxon>
        <taxon>Stentor</taxon>
    </lineage>
</organism>
<dbReference type="PANTHER" id="PTHR12446:SF34">
    <property type="entry name" value="PROTEIN LIN-54 HOMOLOG"/>
    <property type="match status" value="1"/>
</dbReference>
<dbReference type="GO" id="GO:0006355">
    <property type="term" value="P:regulation of DNA-templated transcription"/>
    <property type="evidence" value="ECO:0007669"/>
    <property type="project" value="TreeGrafter"/>
</dbReference>
<evidence type="ECO:0000256" key="4">
    <source>
        <dbReference type="SAM" id="MobiDB-lite"/>
    </source>
</evidence>
<dbReference type="GO" id="GO:0005634">
    <property type="term" value="C:nucleus"/>
    <property type="evidence" value="ECO:0007669"/>
    <property type="project" value="UniProtKB-SubCell"/>
</dbReference>